<dbReference type="EMBL" id="JAXCLX010000002">
    <property type="protein sequence ID" value="MDY0872671.1"/>
    <property type="molecule type" value="Genomic_DNA"/>
</dbReference>
<proteinExistence type="predicted"/>
<evidence type="ECO:0000313" key="3">
    <source>
        <dbReference type="Proteomes" id="UP001271769"/>
    </source>
</evidence>
<protein>
    <submittedName>
        <fullName evidence="2">DUF983 domain-containing protein</fullName>
    </submittedName>
</protein>
<feature type="transmembrane region" description="Helical" evidence="1">
    <location>
        <begin position="87"/>
        <end position="105"/>
    </location>
</feature>
<gene>
    <name evidence="2" type="ORF">SMD31_12080</name>
</gene>
<dbReference type="InterPro" id="IPR009325">
    <property type="entry name" value="DUF983"/>
</dbReference>
<dbReference type="Proteomes" id="UP001271769">
    <property type="component" value="Unassembled WGS sequence"/>
</dbReference>
<keyword evidence="1" id="KW-0812">Transmembrane</keyword>
<keyword evidence="1" id="KW-1133">Transmembrane helix</keyword>
<sequence>MAPVETSRWTTAFLRGCRRKCPRCGQGSMFRGYLTIAETCAVCHLPFEPLRADDAPAYFTIFIVGHIVVSGLLLLESYAHPPTWVQLAIWLPATVVMSVALLPYLKGAVMAVIYCSHAKG</sequence>
<dbReference type="RefSeq" id="WP_320501145.1">
    <property type="nucleotide sequence ID" value="NZ_JAXCLX010000002.1"/>
</dbReference>
<reference evidence="2 3" key="1">
    <citation type="journal article" date="2013" name="Antonie Van Leeuwenhoek">
        <title>Dongia rigui sp. nov., isolated from freshwater of a large wetland in Korea.</title>
        <authorList>
            <person name="Baik K.S."/>
            <person name="Hwang Y.M."/>
            <person name="Choi J.S."/>
            <person name="Kwon J."/>
            <person name="Seong C.N."/>
        </authorList>
    </citation>
    <scope>NUCLEOTIDE SEQUENCE [LARGE SCALE GENOMIC DNA]</scope>
    <source>
        <strain evidence="2 3">04SU4-P</strain>
    </source>
</reference>
<comment type="caution">
    <text evidence="2">The sequence shown here is derived from an EMBL/GenBank/DDBJ whole genome shotgun (WGS) entry which is preliminary data.</text>
</comment>
<evidence type="ECO:0000313" key="2">
    <source>
        <dbReference type="EMBL" id="MDY0872671.1"/>
    </source>
</evidence>
<name>A0ABU5E1H7_9PROT</name>
<feature type="transmembrane region" description="Helical" evidence="1">
    <location>
        <begin position="55"/>
        <end position="75"/>
    </location>
</feature>
<dbReference type="Pfam" id="PF06170">
    <property type="entry name" value="DUF983"/>
    <property type="match status" value="1"/>
</dbReference>
<accession>A0ABU5E1H7</accession>
<evidence type="ECO:0000256" key="1">
    <source>
        <dbReference type="SAM" id="Phobius"/>
    </source>
</evidence>
<keyword evidence="1" id="KW-0472">Membrane</keyword>
<organism evidence="2 3">
    <name type="scientific">Dongia rigui</name>
    <dbReference type="NCBI Taxonomy" id="940149"/>
    <lineage>
        <taxon>Bacteria</taxon>
        <taxon>Pseudomonadati</taxon>
        <taxon>Pseudomonadota</taxon>
        <taxon>Alphaproteobacteria</taxon>
        <taxon>Rhodospirillales</taxon>
        <taxon>Dongiaceae</taxon>
        <taxon>Dongia</taxon>
    </lineage>
</organism>
<keyword evidence="3" id="KW-1185">Reference proteome</keyword>